<dbReference type="AlphaFoldDB" id="A0A2K1Q618"/>
<dbReference type="RefSeq" id="WP_103060954.1">
    <property type="nucleotide sequence ID" value="NZ_BSOF01000007.1"/>
</dbReference>
<dbReference type="PANTHER" id="PTHR35024:SF4">
    <property type="entry name" value="POLYMER-FORMING CYTOSKELETAL PROTEIN"/>
    <property type="match status" value="1"/>
</dbReference>
<dbReference type="EMBL" id="NWUO01000015">
    <property type="protein sequence ID" value="PNS10475.1"/>
    <property type="molecule type" value="Genomic_DNA"/>
</dbReference>
<evidence type="ECO:0000256" key="2">
    <source>
        <dbReference type="SAM" id="MobiDB-lite"/>
    </source>
</evidence>
<sequence length="250" mass="27818">MNYKLLWGIWFIWALALLAYCLQWEAHQGLLNILLKIAPIILSLIILFFMRYLLPHKGLKMFKRKEILNENNHSSSTEPEEIISVTSLPELQETALAAVGMEKNTTIIPPSCHIKGEINTSGDICISGSVNGIITAEKTVYVLHHGNVEGEIYAEKVVVDGKLTGTCASETVEINANGYIDGTIESDDLSINKSGHFYGISKPRTGKQTQADRAAENPDYTDKATVKESSIENFSMVQHFPDNMQEEYTP</sequence>
<evidence type="ECO:0000313" key="5">
    <source>
        <dbReference type="Proteomes" id="UP000236345"/>
    </source>
</evidence>
<proteinExistence type="inferred from homology"/>
<dbReference type="Proteomes" id="UP000236345">
    <property type="component" value="Unassembled WGS sequence"/>
</dbReference>
<evidence type="ECO:0000256" key="3">
    <source>
        <dbReference type="SAM" id="Phobius"/>
    </source>
</evidence>
<reference evidence="5" key="1">
    <citation type="submission" date="2017-09" db="EMBL/GenBank/DDBJ databases">
        <authorList>
            <person name="Palmer M."/>
            <person name="Steenkamp E.T."/>
            <person name="Coetzee M.P."/>
            <person name="Avontuur J.R."/>
            <person name="Van Zyl E."/>
            <person name="Chan W.-Y."/>
            <person name="Blom J."/>
            <person name="Venter S.N."/>
        </authorList>
    </citation>
    <scope>NUCLEOTIDE SEQUENCE [LARGE SCALE GENOMIC DNA]</scope>
    <source>
        <strain evidence="5">QC88-366</strain>
    </source>
</reference>
<comment type="similarity">
    <text evidence="1">Belongs to the bactofilin family.</text>
</comment>
<keyword evidence="3" id="KW-0812">Transmembrane</keyword>
<evidence type="ECO:0000313" key="4">
    <source>
        <dbReference type="EMBL" id="PNS10475.1"/>
    </source>
</evidence>
<organism evidence="4 5">
    <name type="scientific">Mixta theicola</name>
    <dbReference type="NCBI Taxonomy" id="1458355"/>
    <lineage>
        <taxon>Bacteria</taxon>
        <taxon>Pseudomonadati</taxon>
        <taxon>Pseudomonadota</taxon>
        <taxon>Gammaproteobacteria</taxon>
        <taxon>Enterobacterales</taxon>
        <taxon>Erwiniaceae</taxon>
        <taxon>Mixta</taxon>
    </lineage>
</organism>
<feature type="region of interest" description="Disordered" evidence="2">
    <location>
        <begin position="200"/>
        <end position="222"/>
    </location>
</feature>
<dbReference type="InterPro" id="IPR007607">
    <property type="entry name" value="BacA/B"/>
</dbReference>
<evidence type="ECO:0008006" key="6">
    <source>
        <dbReference type="Google" id="ProtNLM"/>
    </source>
</evidence>
<protein>
    <recommendedName>
        <fullName evidence="6">Polymer-forming cytoskeletal protein</fullName>
    </recommendedName>
</protein>
<gene>
    <name evidence="4" type="ORF">COO59_17095</name>
</gene>
<keyword evidence="3" id="KW-1133">Transmembrane helix</keyword>
<keyword evidence="5" id="KW-1185">Reference proteome</keyword>
<comment type="caution">
    <text evidence="4">The sequence shown here is derived from an EMBL/GenBank/DDBJ whole genome shotgun (WGS) entry which is preliminary data.</text>
</comment>
<keyword evidence="3" id="KW-0472">Membrane</keyword>
<name>A0A2K1Q618_9GAMM</name>
<feature type="transmembrane region" description="Helical" evidence="3">
    <location>
        <begin position="33"/>
        <end position="54"/>
    </location>
</feature>
<accession>A0A2K1Q618</accession>
<evidence type="ECO:0000256" key="1">
    <source>
        <dbReference type="ARBA" id="ARBA00044755"/>
    </source>
</evidence>
<dbReference type="OrthoDB" id="6594056at2"/>
<feature type="compositionally biased region" description="Basic and acidic residues" evidence="2">
    <location>
        <begin position="213"/>
        <end position="222"/>
    </location>
</feature>
<dbReference type="PANTHER" id="PTHR35024">
    <property type="entry name" value="HYPOTHETICAL CYTOSOLIC PROTEIN"/>
    <property type="match status" value="1"/>
</dbReference>
<dbReference type="Pfam" id="PF04519">
    <property type="entry name" value="Bactofilin"/>
    <property type="match status" value="1"/>
</dbReference>